<dbReference type="GeneID" id="36622037"/>
<dbReference type="EMBL" id="KZ679684">
    <property type="protein sequence ID" value="PTB52218.1"/>
    <property type="molecule type" value="Genomic_DNA"/>
</dbReference>
<keyword evidence="3" id="KW-1185">Reference proteome</keyword>
<proteinExistence type="predicted"/>
<dbReference type="RefSeq" id="XP_024771895.1">
    <property type="nucleotide sequence ID" value="XM_024913475.1"/>
</dbReference>
<sequence>MSSFYILDGAQASLSKWWQLGLLFHFCFIFILSILCCFACLFISCMQWLCLMNTHNNTAQSQSQLHILSLYRIRTQYGAHLRDLLCLTAAAGKSLFITKTPTHNVLLFFSLSFLTQPGRTSICPN</sequence>
<feature type="transmembrane region" description="Helical" evidence="1">
    <location>
        <begin position="20"/>
        <end position="43"/>
    </location>
</feature>
<accession>A0A2T4A5A6</accession>
<protein>
    <submittedName>
        <fullName evidence="2">Uncharacterized protein</fullName>
    </submittedName>
</protein>
<dbReference type="AlphaFoldDB" id="A0A2T4A5A6"/>
<keyword evidence="1" id="KW-0472">Membrane</keyword>
<gene>
    <name evidence="2" type="ORF">M431DRAFT_213117</name>
</gene>
<dbReference type="Proteomes" id="UP000241690">
    <property type="component" value="Unassembled WGS sequence"/>
</dbReference>
<evidence type="ECO:0000313" key="2">
    <source>
        <dbReference type="EMBL" id="PTB52218.1"/>
    </source>
</evidence>
<evidence type="ECO:0000256" key="1">
    <source>
        <dbReference type="SAM" id="Phobius"/>
    </source>
</evidence>
<name>A0A2T4A5A6_TRIHA</name>
<organism evidence="2 3">
    <name type="scientific">Trichoderma harzianum CBS 226.95</name>
    <dbReference type="NCBI Taxonomy" id="983964"/>
    <lineage>
        <taxon>Eukaryota</taxon>
        <taxon>Fungi</taxon>
        <taxon>Dikarya</taxon>
        <taxon>Ascomycota</taxon>
        <taxon>Pezizomycotina</taxon>
        <taxon>Sordariomycetes</taxon>
        <taxon>Hypocreomycetidae</taxon>
        <taxon>Hypocreales</taxon>
        <taxon>Hypocreaceae</taxon>
        <taxon>Trichoderma</taxon>
    </lineage>
</organism>
<reference evidence="2 3" key="1">
    <citation type="submission" date="2016-07" db="EMBL/GenBank/DDBJ databases">
        <title>Multiple horizontal gene transfer events from other fungi enriched the ability of initially mycotrophic Trichoderma (Ascomycota) to feed on dead plant biomass.</title>
        <authorList>
            <consortium name="DOE Joint Genome Institute"/>
            <person name="Aerts A."/>
            <person name="Atanasova L."/>
            <person name="Chenthamara K."/>
            <person name="Zhang J."/>
            <person name="Grujic M."/>
            <person name="Henrissat B."/>
            <person name="Kuo A."/>
            <person name="Salamov A."/>
            <person name="Lipzen A."/>
            <person name="Labutti K."/>
            <person name="Barry K."/>
            <person name="Miao Y."/>
            <person name="Rahimi M.J."/>
            <person name="Shen Q."/>
            <person name="Grigoriev I.V."/>
            <person name="Kubicek C.P."/>
            <person name="Druzhinina I.S."/>
        </authorList>
    </citation>
    <scope>NUCLEOTIDE SEQUENCE [LARGE SCALE GENOMIC DNA]</scope>
    <source>
        <strain evidence="2 3">CBS 226.95</strain>
    </source>
</reference>
<evidence type="ECO:0000313" key="3">
    <source>
        <dbReference type="Proteomes" id="UP000241690"/>
    </source>
</evidence>
<keyword evidence="1" id="KW-1133">Transmembrane helix</keyword>
<keyword evidence="1" id="KW-0812">Transmembrane</keyword>